<protein>
    <submittedName>
        <fullName evidence="1">Uncharacterized protein</fullName>
    </submittedName>
</protein>
<proteinExistence type="predicted"/>
<dbReference type="OMA" id="STEHWWA"/>
<dbReference type="Proteomes" id="UP000054383">
    <property type="component" value="Unassembled WGS sequence"/>
</dbReference>
<dbReference type="OrthoDB" id="416217at2759"/>
<evidence type="ECO:0000313" key="2">
    <source>
        <dbReference type="Proteomes" id="UP000054383"/>
    </source>
</evidence>
<dbReference type="Pfam" id="PF11951">
    <property type="entry name" value="Fungal_trans_2"/>
    <property type="match status" value="1"/>
</dbReference>
<dbReference type="AlphaFoldDB" id="A0A0U1M5R7"/>
<reference evidence="1 2" key="1">
    <citation type="submission" date="2015-04" db="EMBL/GenBank/DDBJ databases">
        <authorList>
            <person name="Syromyatnikov M.Y."/>
            <person name="Popov V.N."/>
        </authorList>
    </citation>
    <scope>NUCLEOTIDE SEQUENCE [LARGE SCALE GENOMIC DNA]</scope>
    <source>
        <strain evidence="1">WF-38-12</strain>
    </source>
</reference>
<keyword evidence="2" id="KW-1185">Reference proteome</keyword>
<dbReference type="PANTHER" id="PTHR47657:SF14">
    <property type="entry name" value="ZN(2)-C6 FUNGAL-TYPE DOMAIN-CONTAINING PROTEIN"/>
    <property type="match status" value="1"/>
</dbReference>
<gene>
    <name evidence="1" type="ORF">PISL3812_07930</name>
</gene>
<name>A0A0U1M5R7_TALIS</name>
<sequence>MNLFHHFQTSTYQTLPLLSPAWKDAVGLAFRYEYLMHAVLCVSASHLAFLSQSMHYKTQSRKHLSCALRLFREALGQTAIEDDSDAILATSALIYYEAWSSPDALATDTPTETADARLLYQARDDQLLALATGMRHLFSSAKWSPLYRMSLFSRTVVHRPIKAIESATLSLGRDPFELECLLAGFYNQPNMISNCQTRQLPDQTISAKAQPRKSNYSDIQVEPIRFPSCAYDSYMSVAARLSILLSLLPGKEENPTIPTRENTLRSVLDLQPDLLFDVARVVYTFSLMFYENFLSMIHDNDPRALLLLYYFYRMIQSLLPKQDCWWASKRAEVMQQRLARRLWG</sequence>
<dbReference type="GO" id="GO:0000981">
    <property type="term" value="F:DNA-binding transcription factor activity, RNA polymerase II-specific"/>
    <property type="evidence" value="ECO:0007669"/>
    <property type="project" value="TreeGrafter"/>
</dbReference>
<accession>A0A0U1M5R7</accession>
<dbReference type="InterPro" id="IPR021858">
    <property type="entry name" value="Fun_TF"/>
</dbReference>
<organism evidence="1 2">
    <name type="scientific">Talaromyces islandicus</name>
    <name type="common">Penicillium islandicum</name>
    <dbReference type="NCBI Taxonomy" id="28573"/>
    <lineage>
        <taxon>Eukaryota</taxon>
        <taxon>Fungi</taxon>
        <taxon>Dikarya</taxon>
        <taxon>Ascomycota</taxon>
        <taxon>Pezizomycotina</taxon>
        <taxon>Eurotiomycetes</taxon>
        <taxon>Eurotiomycetidae</taxon>
        <taxon>Eurotiales</taxon>
        <taxon>Trichocomaceae</taxon>
        <taxon>Talaromyces</taxon>
        <taxon>Talaromyces sect. Islandici</taxon>
    </lineage>
</organism>
<dbReference type="InterPro" id="IPR052400">
    <property type="entry name" value="Zn2-C6_fungal_TF"/>
</dbReference>
<evidence type="ECO:0000313" key="1">
    <source>
        <dbReference type="EMBL" id="CRG90884.1"/>
    </source>
</evidence>
<dbReference type="EMBL" id="CVMT01000008">
    <property type="protein sequence ID" value="CRG90884.1"/>
    <property type="molecule type" value="Genomic_DNA"/>
</dbReference>
<dbReference type="PANTHER" id="PTHR47657">
    <property type="entry name" value="STEROL REGULATORY ELEMENT-BINDING PROTEIN ECM22"/>
    <property type="match status" value="1"/>
</dbReference>